<reference evidence="3" key="1">
    <citation type="journal article" date="2017" name="Nat. Commun.">
        <title>The North American bullfrog draft genome provides insight into hormonal regulation of long noncoding RNA.</title>
        <authorList>
            <person name="Hammond S.A."/>
            <person name="Warren R.L."/>
            <person name="Vandervalk B.P."/>
            <person name="Kucuk E."/>
            <person name="Khan H."/>
            <person name="Gibb E.A."/>
            <person name="Pandoh P."/>
            <person name="Kirk H."/>
            <person name="Zhao Y."/>
            <person name="Jones M."/>
            <person name="Mungall A.J."/>
            <person name="Coope R."/>
            <person name="Pleasance S."/>
            <person name="Moore R.A."/>
            <person name="Holt R.A."/>
            <person name="Round J.M."/>
            <person name="Ohora S."/>
            <person name="Walle B.V."/>
            <person name="Veldhoen N."/>
            <person name="Helbing C.C."/>
            <person name="Birol I."/>
        </authorList>
    </citation>
    <scope>NUCLEOTIDE SEQUENCE [LARGE SCALE GENOMIC DNA]</scope>
</reference>
<proteinExistence type="predicted"/>
<accession>A0A2G9S2J3</accession>
<dbReference type="AlphaFoldDB" id="A0A2G9S2J3"/>
<dbReference type="Proteomes" id="UP000228934">
    <property type="component" value="Unassembled WGS sequence"/>
</dbReference>
<dbReference type="EMBL" id="KV927441">
    <property type="protein sequence ID" value="PIO34367.1"/>
    <property type="molecule type" value="Genomic_DNA"/>
</dbReference>
<protein>
    <submittedName>
        <fullName evidence="2">Uncharacterized protein</fullName>
    </submittedName>
</protein>
<keyword evidence="3" id="KW-1185">Reference proteome</keyword>
<feature type="transmembrane region" description="Helical" evidence="1">
    <location>
        <begin position="12"/>
        <end position="32"/>
    </location>
</feature>
<keyword evidence="1" id="KW-1133">Transmembrane helix</keyword>
<evidence type="ECO:0000256" key="1">
    <source>
        <dbReference type="SAM" id="Phobius"/>
    </source>
</evidence>
<feature type="transmembrane region" description="Helical" evidence="1">
    <location>
        <begin position="67"/>
        <end position="87"/>
    </location>
</feature>
<sequence>MKYDMGTYICSVYLSLSKALSAMSFCCSVPLLSAETRLTSSQTHKIAAANLYREGSLEIDKQRTCLLTVQLCMFLCLCGGVAITSSCRLRLISHRLQFVEERCEQKAELLPSFVKACKVQSNSSL</sequence>
<name>A0A2G9S2J3_AQUCT</name>
<keyword evidence="1" id="KW-0812">Transmembrane</keyword>
<organism evidence="2 3">
    <name type="scientific">Aquarana catesbeiana</name>
    <name type="common">American bullfrog</name>
    <name type="synonym">Rana catesbeiana</name>
    <dbReference type="NCBI Taxonomy" id="8400"/>
    <lineage>
        <taxon>Eukaryota</taxon>
        <taxon>Metazoa</taxon>
        <taxon>Chordata</taxon>
        <taxon>Craniata</taxon>
        <taxon>Vertebrata</taxon>
        <taxon>Euteleostomi</taxon>
        <taxon>Amphibia</taxon>
        <taxon>Batrachia</taxon>
        <taxon>Anura</taxon>
        <taxon>Neobatrachia</taxon>
        <taxon>Ranoidea</taxon>
        <taxon>Ranidae</taxon>
        <taxon>Aquarana</taxon>
    </lineage>
</organism>
<dbReference type="OrthoDB" id="9989112at2759"/>
<gene>
    <name evidence="2" type="ORF">AB205_0048550</name>
</gene>
<evidence type="ECO:0000313" key="3">
    <source>
        <dbReference type="Proteomes" id="UP000228934"/>
    </source>
</evidence>
<evidence type="ECO:0000313" key="2">
    <source>
        <dbReference type="EMBL" id="PIO34367.1"/>
    </source>
</evidence>
<keyword evidence="1" id="KW-0472">Membrane</keyword>